<dbReference type="GO" id="GO:0003677">
    <property type="term" value="F:DNA binding"/>
    <property type="evidence" value="ECO:0007669"/>
    <property type="project" value="InterPro"/>
</dbReference>
<evidence type="ECO:0000256" key="3">
    <source>
        <dbReference type="SAM" id="MobiDB-lite"/>
    </source>
</evidence>
<dbReference type="STRING" id="981085.W9SEA7"/>
<dbReference type="GO" id="GO:0000786">
    <property type="term" value="C:nucleosome"/>
    <property type="evidence" value="ECO:0007669"/>
    <property type="project" value="InterPro"/>
</dbReference>
<feature type="compositionally biased region" description="Acidic residues" evidence="3">
    <location>
        <begin position="140"/>
        <end position="156"/>
    </location>
</feature>
<dbReference type="Proteomes" id="UP000030645">
    <property type="component" value="Unassembled WGS sequence"/>
</dbReference>
<keyword evidence="6" id="KW-1185">Reference proteome</keyword>
<protein>
    <submittedName>
        <fullName evidence="5">Histone H2B.2</fullName>
    </submittedName>
</protein>
<comment type="similarity">
    <text evidence="2">Belongs to the histone H2B family.</text>
</comment>
<reference evidence="6" key="1">
    <citation type="submission" date="2013-01" db="EMBL/GenBank/DDBJ databases">
        <title>Draft Genome Sequence of a Mulberry Tree, Morus notabilis C.K. Schneid.</title>
        <authorList>
            <person name="He N."/>
            <person name="Zhao S."/>
        </authorList>
    </citation>
    <scope>NUCLEOTIDE SEQUENCE</scope>
</reference>
<dbReference type="GO" id="GO:0005634">
    <property type="term" value="C:nucleus"/>
    <property type="evidence" value="ECO:0007669"/>
    <property type="project" value="UniProtKB-ARBA"/>
</dbReference>
<dbReference type="OrthoDB" id="1166527at2759"/>
<feature type="region of interest" description="Disordered" evidence="3">
    <location>
        <begin position="47"/>
        <end position="186"/>
    </location>
</feature>
<feature type="domain" description="Core Histone H2A/H2B/H3" evidence="4">
    <location>
        <begin position="181"/>
        <end position="252"/>
    </location>
</feature>
<dbReference type="InterPro" id="IPR000558">
    <property type="entry name" value="Histone_H2B"/>
</dbReference>
<evidence type="ECO:0000259" key="4">
    <source>
        <dbReference type="Pfam" id="PF00125"/>
    </source>
</evidence>
<dbReference type="KEGG" id="mnt:21395010"/>
<gene>
    <name evidence="5" type="ORF">L484_011770</name>
</gene>
<comment type="function">
    <text evidence="1">Core component of nucleosome. Nucleosomes wrap and compact DNA into chromatin, limiting DNA accessibility to the cellular machineries which require DNA as a template. Histones thereby play a central role in transcription regulation, DNA repair, DNA replication and chromosomal stability. DNA accessibility is regulated via a complex set of post-translational modifications of histones, also called histone code, and nucleosome remodeling.</text>
</comment>
<dbReference type="SUPFAM" id="SSF47113">
    <property type="entry name" value="Histone-fold"/>
    <property type="match status" value="1"/>
</dbReference>
<evidence type="ECO:0000256" key="1">
    <source>
        <dbReference type="ARBA" id="ARBA00002001"/>
    </source>
</evidence>
<feature type="compositionally biased region" description="Basic and acidic residues" evidence="3">
    <location>
        <begin position="72"/>
        <end position="85"/>
    </location>
</feature>
<feature type="compositionally biased region" description="Low complexity" evidence="3">
    <location>
        <begin position="103"/>
        <end position="115"/>
    </location>
</feature>
<dbReference type="InterPro" id="IPR007125">
    <property type="entry name" value="H2A/H2B/H3"/>
</dbReference>
<dbReference type="EMBL" id="KE346037">
    <property type="protein sequence ID" value="EXC24904.1"/>
    <property type="molecule type" value="Genomic_DNA"/>
</dbReference>
<dbReference type="GO" id="GO:0030527">
    <property type="term" value="F:structural constituent of chromatin"/>
    <property type="evidence" value="ECO:0007669"/>
    <property type="project" value="InterPro"/>
</dbReference>
<feature type="compositionally biased region" description="Basic and acidic residues" evidence="3">
    <location>
        <begin position="116"/>
        <end position="128"/>
    </location>
</feature>
<evidence type="ECO:0000256" key="2">
    <source>
        <dbReference type="ARBA" id="ARBA00006846"/>
    </source>
</evidence>
<evidence type="ECO:0000313" key="5">
    <source>
        <dbReference type="EMBL" id="EXC24904.1"/>
    </source>
</evidence>
<dbReference type="PANTHER" id="PTHR23428">
    <property type="entry name" value="HISTONE H2B"/>
    <property type="match status" value="1"/>
</dbReference>
<dbReference type="PRINTS" id="PR00621">
    <property type="entry name" value="HISTONEH2B"/>
</dbReference>
<dbReference type="eggNOG" id="KOG1744">
    <property type="taxonomic scope" value="Eukaryota"/>
</dbReference>
<dbReference type="FunFam" id="1.10.20.10:FF:000043">
    <property type="entry name" value="Histone H2B"/>
    <property type="match status" value="1"/>
</dbReference>
<dbReference type="Pfam" id="PF00125">
    <property type="entry name" value="Histone"/>
    <property type="match status" value="1"/>
</dbReference>
<dbReference type="GO" id="GO:0046982">
    <property type="term" value="F:protein heterodimerization activity"/>
    <property type="evidence" value="ECO:0007669"/>
    <property type="project" value="InterPro"/>
</dbReference>
<proteinExistence type="inferred from homology"/>
<dbReference type="SMART" id="SM00427">
    <property type="entry name" value="H2B"/>
    <property type="match status" value="1"/>
</dbReference>
<sequence>MAPKRKVVSVKKKVVKETVQVAVVETNYSNQKEAELLEDITTTTTTTTTTAVEEDQEEEHLVRTIPVEDIDIQAHHEKETTKEDQETTPAKPAAVQEEPPKETTISPSAAATTTTGDRDHHDTEKQKESNTTTTSKYESAAEEEETEAGDDGETEETKEKKAKATTKRRKRRSKSRLDQVQGGTGREEYKRYVHKVLKQVHPGMAISAKAMTVVNNMMIDMFERLAEEAARLSAYSGRATMSSREIQGAVRLVLPGDLGKHAIAEGSKAVTNYMSSNDHAAK</sequence>
<dbReference type="AlphaFoldDB" id="W9SEA7"/>
<organism evidence="5 6">
    <name type="scientific">Morus notabilis</name>
    <dbReference type="NCBI Taxonomy" id="981085"/>
    <lineage>
        <taxon>Eukaryota</taxon>
        <taxon>Viridiplantae</taxon>
        <taxon>Streptophyta</taxon>
        <taxon>Embryophyta</taxon>
        <taxon>Tracheophyta</taxon>
        <taxon>Spermatophyta</taxon>
        <taxon>Magnoliopsida</taxon>
        <taxon>eudicotyledons</taxon>
        <taxon>Gunneridae</taxon>
        <taxon>Pentapetalae</taxon>
        <taxon>rosids</taxon>
        <taxon>fabids</taxon>
        <taxon>Rosales</taxon>
        <taxon>Moraceae</taxon>
        <taxon>Moreae</taxon>
        <taxon>Morus</taxon>
    </lineage>
</organism>
<accession>W9SEA7</accession>
<evidence type="ECO:0000313" key="6">
    <source>
        <dbReference type="Proteomes" id="UP000030645"/>
    </source>
</evidence>
<name>W9SEA7_9ROSA</name>
<dbReference type="CDD" id="cd22910">
    <property type="entry name" value="HFD_H2B"/>
    <property type="match status" value="1"/>
</dbReference>
<dbReference type="Gene3D" id="1.10.20.10">
    <property type="entry name" value="Histone, subunit A"/>
    <property type="match status" value="1"/>
</dbReference>
<dbReference type="InterPro" id="IPR009072">
    <property type="entry name" value="Histone-fold"/>
</dbReference>
<feature type="compositionally biased region" description="Basic residues" evidence="3">
    <location>
        <begin position="160"/>
        <end position="174"/>
    </location>
</feature>